<comment type="subcellular location">
    <subcellularLocation>
        <location evidence="1">Cell membrane</location>
        <topology evidence="1">Peripheral membrane protein</topology>
    </subcellularLocation>
</comment>
<dbReference type="KEGG" id="pbd:PBOR_22045"/>
<proteinExistence type="inferred from homology"/>
<dbReference type="Gene3D" id="3.40.50.300">
    <property type="entry name" value="P-loop containing nucleotide triphosphate hydrolases"/>
    <property type="match status" value="1"/>
</dbReference>
<keyword evidence="11" id="KW-1185">Reference proteome</keyword>
<protein>
    <submittedName>
        <fullName evidence="10">Cobalt transporter ATP-binding subunit</fullName>
    </submittedName>
</protein>
<evidence type="ECO:0000256" key="4">
    <source>
        <dbReference type="ARBA" id="ARBA00022475"/>
    </source>
</evidence>
<feature type="domain" description="ABC transporter" evidence="9">
    <location>
        <begin position="3"/>
        <end position="239"/>
    </location>
</feature>
<dbReference type="RefSeq" id="WP_042215095.1">
    <property type="nucleotide sequence ID" value="NZ_CP009285.1"/>
</dbReference>
<evidence type="ECO:0000256" key="6">
    <source>
        <dbReference type="ARBA" id="ARBA00022840"/>
    </source>
</evidence>
<dbReference type="SMART" id="SM00382">
    <property type="entry name" value="AAA"/>
    <property type="match status" value="1"/>
</dbReference>
<evidence type="ECO:0000256" key="7">
    <source>
        <dbReference type="ARBA" id="ARBA00022967"/>
    </source>
</evidence>
<keyword evidence="5" id="KW-0547">Nucleotide-binding</keyword>
<reference evidence="10" key="1">
    <citation type="submission" date="2014-08" db="EMBL/GenBank/DDBJ databases">
        <title>Comparative genomics of the Paenibacillus odorifer group.</title>
        <authorList>
            <person name="den Bakker H.C."/>
            <person name="Tsai Y.-C.Y.-C."/>
            <person name="Martin N."/>
            <person name="Korlach J."/>
            <person name="Wiedmann M."/>
        </authorList>
    </citation>
    <scope>NUCLEOTIDE SEQUENCE [LARGE SCALE GENOMIC DNA]</scope>
    <source>
        <strain evidence="10">DSM 13188</strain>
    </source>
</reference>
<evidence type="ECO:0000256" key="5">
    <source>
        <dbReference type="ARBA" id="ARBA00022741"/>
    </source>
</evidence>
<dbReference type="GO" id="GO:0042626">
    <property type="term" value="F:ATPase-coupled transmembrane transporter activity"/>
    <property type="evidence" value="ECO:0007669"/>
    <property type="project" value="TreeGrafter"/>
</dbReference>
<dbReference type="AlphaFoldDB" id="A0A089LJJ5"/>
<name>A0A089LJJ5_PAEBO</name>
<gene>
    <name evidence="10" type="ORF">PBOR_22045</name>
</gene>
<dbReference type="Proteomes" id="UP000029518">
    <property type="component" value="Chromosome"/>
</dbReference>
<dbReference type="InterPro" id="IPR003593">
    <property type="entry name" value="AAA+_ATPase"/>
</dbReference>
<comment type="similarity">
    <text evidence="2">Belongs to the ABC transporter superfamily.</text>
</comment>
<evidence type="ECO:0000256" key="1">
    <source>
        <dbReference type="ARBA" id="ARBA00004202"/>
    </source>
</evidence>
<keyword evidence="4" id="KW-1003">Cell membrane</keyword>
<dbReference type="PANTHER" id="PTHR43553">
    <property type="entry name" value="HEAVY METAL TRANSPORTER"/>
    <property type="match status" value="1"/>
</dbReference>
<accession>A0A089LJJ5</accession>
<keyword evidence="3" id="KW-0813">Transport</keyword>
<organism evidence="10 11">
    <name type="scientific">Paenibacillus borealis</name>
    <dbReference type="NCBI Taxonomy" id="160799"/>
    <lineage>
        <taxon>Bacteria</taxon>
        <taxon>Bacillati</taxon>
        <taxon>Bacillota</taxon>
        <taxon>Bacilli</taxon>
        <taxon>Bacillales</taxon>
        <taxon>Paenibacillaceae</taxon>
        <taxon>Paenibacillus</taxon>
    </lineage>
</organism>
<keyword evidence="8" id="KW-0472">Membrane</keyword>
<keyword evidence="6 10" id="KW-0067">ATP-binding</keyword>
<evidence type="ECO:0000256" key="3">
    <source>
        <dbReference type="ARBA" id="ARBA00022448"/>
    </source>
</evidence>
<dbReference type="InterPro" id="IPR015856">
    <property type="entry name" value="ABC_transpr_CbiO/EcfA_su"/>
</dbReference>
<dbReference type="GO" id="GO:0005524">
    <property type="term" value="F:ATP binding"/>
    <property type="evidence" value="ECO:0007669"/>
    <property type="project" value="UniProtKB-KW"/>
</dbReference>
<dbReference type="EMBL" id="CP009285">
    <property type="protein sequence ID" value="AIQ59328.1"/>
    <property type="molecule type" value="Genomic_DNA"/>
</dbReference>
<evidence type="ECO:0000256" key="8">
    <source>
        <dbReference type="ARBA" id="ARBA00023136"/>
    </source>
</evidence>
<evidence type="ECO:0000256" key="2">
    <source>
        <dbReference type="ARBA" id="ARBA00005417"/>
    </source>
</evidence>
<dbReference type="InterPro" id="IPR003439">
    <property type="entry name" value="ABC_transporter-like_ATP-bd"/>
</dbReference>
<dbReference type="PANTHER" id="PTHR43553:SF27">
    <property type="entry name" value="ENERGY-COUPLING FACTOR TRANSPORTER ATP-BINDING PROTEIN ECFA2"/>
    <property type="match status" value="1"/>
</dbReference>
<dbReference type="OrthoDB" id="9784332at2"/>
<evidence type="ECO:0000259" key="9">
    <source>
        <dbReference type="PROSITE" id="PS50893"/>
    </source>
</evidence>
<dbReference type="PROSITE" id="PS50893">
    <property type="entry name" value="ABC_TRANSPORTER_2"/>
    <property type="match status" value="1"/>
</dbReference>
<sequence length="286" mass="31914">MGYELNDVSVKLNGEEILQSISCTLQEGKWISVIGHTGAGKSTFAKGIKGLVPFYRGEYTHDRQPLPRDSKGNMKAVPQIGYVFQYPEQQLFATTVYRELAFALTVKGESPGKVEAAVKTVMEQLGLPADLLQEKPFQLSGGLKRLVAVASVLITEPELLILDEPTAGLDPVHRTALLRQLKAWQREKNRTVLLISHQLEEVADYSDEVMIFQKGRLLAHLEANELFLKHAALMEQAGLPLPEPVQLLRFIEGISGRTLKPASCREEDIMQLVRNVWQSRGLHHEG</sequence>
<dbReference type="SUPFAM" id="SSF52540">
    <property type="entry name" value="P-loop containing nucleoside triphosphate hydrolases"/>
    <property type="match status" value="1"/>
</dbReference>
<dbReference type="Pfam" id="PF00005">
    <property type="entry name" value="ABC_tran"/>
    <property type="match status" value="1"/>
</dbReference>
<dbReference type="GO" id="GO:0016887">
    <property type="term" value="F:ATP hydrolysis activity"/>
    <property type="evidence" value="ECO:0007669"/>
    <property type="project" value="InterPro"/>
</dbReference>
<evidence type="ECO:0000313" key="11">
    <source>
        <dbReference type="Proteomes" id="UP000029518"/>
    </source>
</evidence>
<dbReference type="InterPro" id="IPR050095">
    <property type="entry name" value="ECF_ABC_transporter_ATP-bd"/>
</dbReference>
<evidence type="ECO:0000313" key="10">
    <source>
        <dbReference type="EMBL" id="AIQ59328.1"/>
    </source>
</evidence>
<dbReference type="GO" id="GO:0043190">
    <property type="term" value="C:ATP-binding cassette (ABC) transporter complex"/>
    <property type="evidence" value="ECO:0007669"/>
    <property type="project" value="TreeGrafter"/>
</dbReference>
<dbReference type="CDD" id="cd03225">
    <property type="entry name" value="ABC_cobalt_CbiO_domain1"/>
    <property type="match status" value="1"/>
</dbReference>
<dbReference type="HOGENOM" id="CLU_000604_1_22_9"/>
<dbReference type="InterPro" id="IPR027417">
    <property type="entry name" value="P-loop_NTPase"/>
</dbReference>
<keyword evidence="7" id="KW-1278">Translocase</keyword>